<dbReference type="Proteomes" id="UP001417504">
    <property type="component" value="Unassembled WGS sequence"/>
</dbReference>
<dbReference type="AlphaFoldDB" id="A0AAP0PV71"/>
<evidence type="ECO:0000256" key="5">
    <source>
        <dbReference type="ARBA" id="ARBA00023242"/>
    </source>
</evidence>
<keyword evidence="4" id="KW-0804">Transcription</keyword>
<evidence type="ECO:0000313" key="7">
    <source>
        <dbReference type="Proteomes" id="UP001417504"/>
    </source>
</evidence>
<dbReference type="InterPro" id="IPR015300">
    <property type="entry name" value="DNA-bd_pseudobarrel_sf"/>
</dbReference>
<dbReference type="InterPro" id="IPR005508">
    <property type="entry name" value="At2g31720-like"/>
</dbReference>
<keyword evidence="7" id="KW-1185">Reference proteome</keyword>
<sequence>MAAWDRWNALMAVIDIEWERINKNNPKSSSIEHEEVKNNININIKKVGNTNSLKNNKIVIKINKDNNNNNTIPITNKKIVKKKNKKIVIKKDPEVAREPIMPEQMRQEIERMAGEMNKPIWLVNKRITNSDVSPHLRRLFIPSECESKLEGFLSAEEMKRTRVHGKDQNSEEEEKMVVKIVDGNGGLSDLDFKYWTSVDMYVFTSQWTRFVQRFHVKEGWIVQIWCFRDRDTHLCFGINFHPSLNRL</sequence>
<protein>
    <recommendedName>
        <fullName evidence="8">TF-B3 domain-containing protein</fullName>
    </recommendedName>
</protein>
<evidence type="ECO:0000313" key="6">
    <source>
        <dbReference type="EMBL" id="KAK9156115.1"/>
    </source>
</evidence>
<evidence type="ECO:0008006" key="8">
    <source>
        <dbReference type="Google" id="ProtNLM"/>
    </source>
</evidence>
<organism evidence="6 7">
    <name type="scientific">Stephania japonica</name>
    <dbReference type="NCBI Taxonomy" id="461633"/>
    <lineage>
        <taxon>Eukaryota</taxon>
        <taxon>Viridiplantae</taxon>
        <taxon>Streptophyta</taxon>
        <taxon>Embryophyta</taxon>
        <taxon>Tracheophyta</taxon>
        <taxon>Spermatophyta</taxon>
        <taxon>Magnoliopsida</taxon>
        <taxon>Ranunculales</taxon>
        <taxon>Menispermaceae</taxon>
        <taxon>Menispermoideae</taxon>
        <taxon>Cissampelideae</taxon>
        <taxon>Stephania</taxon>
    </lineage>
</organism>
<dbReference type="PANTHER" id="PTHR31541:SF27">
    <property type="entry name" value="TF-B3 DOMAIN-CONTAINING PROTEIN"/>
    <property type="match status" value="1"/>
</dbReference>
<dbReference type="CDD" id="cd10017">
    <property type="entry name" value="B3_DNA"/>
    <property type="match status" value="1"/>
</dbReference>
<evidence type="ECO:0000256" key="3">
    <source>
        <dbReference type="ARBA" id="ARBA00023125"/>
    </source>
</evidence>
<dbReference type="GO" id="GO:0003677">
    <property type="term" value="F:DNA binding"/>
    <property type="evidence" value="ECO:0007669"/>
    <property type="project" value="UniProtKB-KW"/>
</dbReference>
<name>A0AAP0PV71_9MAGN</name>
<keyword evidence="2" id="KW-0805">Transcription regulation</keyword>
<reference evidence="6 7" key="1">
    <citation type="submission" date="2024-01" db="EMBL/GenBank/DDBJ databases">
        <title>Genome assemblies of Stephania.</title>
        <authorList>
            <person name="Yang L."/>
        </authorList>
    </citation>
    <scope>NUCLEOTIDE SEQUENCE [LARGE SCALE GENOMIC DNA]</scope>
    <source>
        <strain evidence="6">QJT</strain>
        <tissue evidence="6">Leaf</tissue>
    </source>
</reference>
<dbReference type="Gene3D" id="2.40.330.10">
    <property type="entry name" value="DNA-binding pseudobarrel domain"/>
    <property type="match status" value="1"/>
</dbReference>
<keyword evidence="5" id="KW-0539">Nucleus</keyword>
<evidence type="ECO:0000256" key="2">
    <source>
        <dbReference type="ARBA" id="ARBA00023015"/>
    </source>
</evidence>
<proteinExistence type="predicted"/>
<gene>
    <name evidence="6" type="ORF">Sjap_003595</name>
</gene>
<dbReference type="InterPro" id="IPR003340">
    <property type="entry name" value="B3_DNA-bd"/>
</dbReference>
<dbReference type="GO" id="GO:0005634">
    <property type="term" value="C:nucleus"/>
    <property type="evidence" value="ECO:0007669"/>
    <property type="project" value="UniProtKB-SubCell"/>
</dbReference>
<evidence type="ECO:0000256" key="1">
    <source>
        <dbReference type="ARBA" id="ARBA00004123"/>
    </source>
</evidence>
<comment type="subcellular location">
    <subcellularLocation>
        <location evidence="1">Nucleus</location>
    </subcellularLocation>
</comment>
<comment type="caution">
    <text evidence="6">The sequence shown here is derived from an EMBL/GenBank/DDBJ whole genome shotgun (WGS) entry which is preliminary data.</text>
</comment>
<evidence type="ECO:0000256" key="4">
    <source>
        <dbReference type="ARBA" id="ARBA00023163"/>
    </source>
</evidence>
<dbReference type="SUPFAM" id="SSF101936">
    <property type="entry name" value="DNA-binding pseudobarrel domain"/>
    <property type="match status" value="1"/>
</dbReference>
<dbReference type="EMBL" id="JBBNAE010000001">
    <property type="protein sequence ID" value="KAK9156115.1"/>
    <property type="molecule type" value="Genomic_DNA"/>
</dbReference>
<keyword evidence="3" id="KW-0238">DNA-binding</keyword>
<dbReference type="PANTHER" id="PTHR31541">
    <property type="entry name" value="B3 DOMAIN PLANT PROTEIN-RELATED"/>
    <property type="match status" value="1"/>
</dbReference>
<accession>A0AAP0PV71</accession>